<dbReference type="OrthoDB" id="8251209at2759"/>
<keyword evidence="4" id="KW-1185">Reference proteome</keyword>
<evidence type="ECO:0000259" key="1">
    <source>
        <dbReference type="Pfam" id="PF14694"/>
    </source>
</evidence>
<dbReference type="InterPro" id="IPR032794">
    <property type="entry name" value="LINES_N"/>
</dbReference>
<feature type="domain" description="Protein Lines N-terminal" evidence="1">
    <location>
        <begin position="197"/>
        <end position="482"/>
    </location>
</feature>
<evidence type="ECO:0000313" key="4">
    <source>
        <dbReference type="Proteomes" id="UP000198211"/>
    </source>
</evidence>
<evidence type="ECO:0008006" key="5">
    <source>
        <dbReference type="Google" id="ProtNLM"/>
    </source>
</evidence>
<evidence type="ECO:0000259" key="2">
    <source>
        <dbReference type="Pfam" id="PF14695"/>
    </source>
</evidence>
<dbReference type="AlphaFoldDB" id="A0A225X3H9"/>
<dbReference type="InterPro" id="IPR029415">
    <property type="entry name" value="Lines_C"/>
</dbReference>
<comment type="caution">
    <text evidence="3">The sequence shown here is derived from an EMBL/GenBank/DDBJ whole genome shotgun (WGS) entry which is preliminary data.</text>
</comment>
<name>A0A225X3H9_9STRA</name>
<proteinExistence type="predicted"/>
<organism evidence="3 4">
    <name type="scientific">Phytophthora megakarya</name>
    <dbReference type="NCBI Taxonomy" id="4795"/>
    <lineage>
        <taxon>Eukaryota</taxon>
        <taxon>Sar</taxon>
        <taxon>Stramenopiles</taxon>
        <taxon>Oomycota</taxon>
        <taxon>Peronosporomycetes</taxon>
        <taxon>Peronosporales</taxon>
        <taxon>Peronosporaceae</taxon>
        <taxon>Phytophthora</taxon>
    </lineage>
</organism>
<reference evidence="4" key="1">
    <citation type="submission" date="2017-03" db="EMBL/GenBank/DDBJ databases">
        <title>Phytopthora megakarya and P. palmivora, two closely related causual agents of cacao black pod achieved similar genome size and gene model numbers by different mechanisms.</title>
        <authorList>
            <person name="Ali S."/>
            <person name="Shao J."/>
            <person name="Larry D.J."/>
            <person name="Kronmiller B."/>
            <person name="Shen D."/>
            <person name="Strem M.D."/>
            <person name="Melnick R.L."/>
            <person name="Guiltinan M.J."/>
            <person name="Tyler B.M."/>
            <person name="Meinhardt L.W."/>
            <person name="Bailey B.A."/>
        </authorList>
    </citation>
    <scope>NUCLEOTIDE SEQUENCE [LARGE SCALE GENOMIC DNA]</scope>
    <source>
        <strain evidence="4">zdho120</strain>
    </source>
</reference>
<sequence>MARMDLPMALEYVAPDQSGVLAALHSVSSTMFIMTPMDWCVAIRRLEECSEASQSGREALDAKITTLLAFLDHEDILVAYAAKEKLLKVLLGENMAEIKSVNDIVKALVVTSSAVWRREASGFRLQLLRQLIKKKDEMRKGSGEGDEAECIVEFSYLQIVLENLAQVRTMVHTVFTFEGRSEQNDESLSTVTAPYSVQYEVLAFLSDFVKLLYNLEVNRCVQLELSEQMMSLMVDVFVAMDYISQPTFVTCAVLSLLGDFQGLLKVWRGKWQNDDDKMERLYSKWLEKCLIWLVQSSCSSTALRLINDEDPSHVASQDAFIGRSGRYPFLQQWLLCVSRVDVALLEASCTREKIATREKLQLLNFPERAHAWGQGQLPTRQQLFEVLAEQDDVMIEVLYALTLMMTPLDGADDTIPLLLVAELCPAFTIHLTTEYDPDLLFVDLLDILGRDHLVILDLLTSNETLMLEYFMRYLRRLSTNWKVSIQKLQAAERLEIVMSVLIRLRLEIDRLVASDLFPYGAGPLTRRLLTIEQLYEEQSDDVGEL</sequence>
<dbReference type="InterPro" id="IPR024875">
    <property type="entry name" value="Protein_Lines"/>
</dbReference>
<accession>A0A225X3H9</accession>
<dbReference type="Proteomes" id="UP000198211">
    <property type="component" value="Unassembled WGS sequence"/>
</dbReference>
<dbReference type="PANTHER" id="PTHR16057">
    <property type="entry name" value="WINS1, 2 PROTEIN"/>
    <property type="match status" value="1"/>
</dbReference>
<dbReference type="Pfam" id="PF14695">
    <property type="entry name" value="LINES_C"/>
    <property type="match status" value="1"/>
</dbReference>
<dbReference type="Pfam" id="PF14694">
    <property type="entry name" value="LINES_N"/>
    <property type="match status" value="1"/>
</dbReference>
<evidence type="ECO:0000313" key="3">
    <source>
        <dbReference type="EMBL" id="OWZ24313.1"/>
    </source>
</evidence>
<gene>
    <name evidence="3" type="ORF">PHMEG_000680</name>
</gene>
<dbReference type="EMBL" id="NBNE01000019">
    <property type="protein sequence ID" value="OWZ24313.1"/>
    <property type="molecule type" value="Genomic_DNA"/>
</dbReference>
<feature type="domain" description="Protein Lines C-terminal" evidence="2">
    <location>
        <begin position="497"/>
        <end position="533"/>
    </location>
</feature>
<protein>
    <recommendedName>
        <fullName evidence="5">Protein Lines N-terminal domain-containing protein</fullName>
    </recommendedName>
</protein>
<dbReference type="PANTHER" id="PTHR16057:SF1">
    <property type="entry name" value="PROTEIN LINES HOMOLOG 1"/>
    <property type="match status" value="1"/>
</dbReference>